<dbReference type="AlphaFoldDB" id="A0A6J4VRV1"/>
<evidence type="ECO:0000313" key="2">
    <source>
        <dbReference type="EMBL" id="CAA9581393.1"/>
    </source>
</evidence>
<reference evidence="2" key="1">
    <citation type="submission" date="2020-02" db="EMBL/GenBank/DDBJ databases">
        <authorList>
            <person name="Meier V. D."/>
        </authorList>
    </citation>
    <scope>NUCLEOTIDE SEQUENCE</scope>
    <source>
        <strain evidence="2">AVDCRST_MAG88</strain>
    </source>
</reference>
<dbReference type="PROSITE" id="PS51385">
    <property type="entry name" value="YJEF_N"/>
    <property type="match status" value="1"/>
</dbReference>
<dbReference type="Gene3D" id="3.40.50.10260">
    <property type="entry name" value="YjeF N-terminal domain"/>
    <property type="match status" value="1"/>
</dbReference>
<accession>A0A6J4VRV1</accession>
<feature type="non-terminal residue" evidence="2">
    <location>
        <position position="65"/>
    </location>
</feature>
<proteinExistence type="predicted"/>
<dbReference type="Pfam" id="PF03853">
    <property type="entry name" value="YjeF_N"/>
    <property type="match status" value="1"/>
</dbReference>
<organism evidence="2">
    <name type="scientific">uncultured Thermomicrobiales bacterium</name>
    <dbReference type="NCBI Taxonomy" id="1645740"/>
    <lineage>
        <taxon>Bacteria</taxon>
        <taxon>Pseudomonadati</taxon>
        <taxon>Thermomicrobiota</taxon>
        <taxon>Thermomicrobia</taxon>
        <taxon>Thermomicrobiales</taxon>
        <taxon>environmental samples</taxon>
    </lineage>
</organism>
<feature type="domain" description="YjeF N-terminal" evidence="1">
    <location>
        <begin position="9"/>
        <end position="65"/>
    </location>
</feature>
<dbReference type="InterPro" id="IPR036652">
    <property type="entry name" value="YjeF_N_dom_sf"/>
</dbReference>
<dbReference type="EMBL" id="CADCWM010000811">
    <property type="protein sequence ID" value="CAA9581393.1"/>
    <property type="molecule type" value="Genomic_DNA"/>
</dbReference>
<protein>
    <recommendedName>
        <fullName evidence="1">YjeF N-terminal domain-containing protein</fullName>
    </recommendedName>
</protein>
<dbReference type="InterPro" id="IPR004443">
    <property type="entry name" value="YjeF_N_dom"/>
</dbReference>
<name>A0A6J4VRV1_9BACT</name>
<dbReference type="SUPFAM" id="SSF64153">
    <property type="entry name" value="YjeF N-terminal domain-like"/>
    <property type="match status" value="1"/>
</dbReference>
<gene>
    <name evidence="2" type="ORF">AVDCRST_MAG88-3380</name>
</gene>
<sequence length="65" mass="6416">MKIVTAAQMRGIEDEAFGSGRATPQGLMARAGRAVAEAALAALAGRGRTGAPRVLVLVGPGNNGG</sequence>
<evidence type="ECO:0000259" key="1">
    <source>
        <dbReference type="PROSITE" id="PS51385"/>
    </source>
</evidence>